<dbReference type="AlphaFoldDB" id="A0A4V2SBP3"/>
<dbReference type="RefSeq" id="WP_131917598.1">
    <property type="nucleotide sequence ID" value="NZ_QQSW01000003.1"/>
</dbReference>
<feature type="signal peptide" evidence="1">
    <location>
        <begin position="1"/>
        <end position="28"/>
    </location>
</feature>
<evidence type="ECO:0000256" key="1">
    <source>
        <dbReference type="SAM" id="SignalP"/>
    </source>
</evidence>
<evidence type="ECO:0000313" key="2">
    <source>
        <dbReference type="EMBL" id="TCO76310.1"/>
    </source>
</evidence>
<keyword evidence="3" id="KW-1185">Reference proteome</keyword>
<proteinExistence type="predicted"/>
<dbReference type="EMBL" id="SLWX01000005">
    <property type="protein sequence ID" value="TCO76310.1"/>
    <property type="molecule type" value="Genomic_DNA"/>
</dbReference>
<sequence>MSLKSLSTKSFAVTAIVTAGLMSSLAEAGPLTVDLADVSGSLVDGFEVGLPDLNADQKLRVEYTGPINATYDGYSDTRTFFTGGPNFVLGRNSSITVFGINFFLGSAIFEVWDLDTFNGRETVTFNPGNVTLVGVDSNINNSEASLPENTQSSGLIMADETGSIVISAGDSGAGFAIGGIQVNRVPSPTPLLLIGVGLLSLLRIRWR</sequence>
<accession>A0A4V2SBP3</accession>
<evidence type="ECO:0008006" key="4">
    <source>
        <dbReference type="Google" id="ProtNLM"/>
    </source>
</evidence>
<dbReference type="OrthoDB" id="10012672at2"/>
<organism evidence="2 3">
    <name type="scientific">Chromatocurvus halotolerans</name>
    <dbReference type="NCBI Taxonomy" id="1132028"/>
    <lineage>
        <taxon>Bacteria</taxon>
        <taxon>Pseudomonadati</taxon>
        <taxon>Pseudomonadota</taxon>
        <taxon>Gammaproteobacteria</taxon>
        <taxon>Cellvibrionales</taxon>
        <taxon>Halieaceae</taxon>
        <taxon>Chromatocurvus</taxon>
    </lineage>
</organism>
<protein>
    <recommendedName>
        <fullName evidence="4">Secreted protein with PEP-CTERM sorting signal</fullName>
    </recommendedName>
</protein>
<evidence type="ECO:0000313" key="3">
    <source>
        <dbReference type="Proteomes" id="UP000294980"/>
    </source>
</evidence>
<comment type="caution">
    <text evidence="2">The sequence shown here is derived from an EMBL/GenBank/DDBJ whole genome shotgun (WGS) entry which is preliminary data.</text>
</comment>
<feature type="chain" id="PRO_5020904372" description="Secreted protein with PEP-CTERM sorting signal" evidence="1">
    <location>
        <begin position="29"/>
        <end position="207"/>
    </location>
</feature>
<reference evidence="2 3" key="1">
    <citation type="submission" date="2019-03" db="EMBL/GenBank/DDBJ databases">
        <title>Genomic Encyclopedia of Type Strains, Phase IV (KMG-IV): sequencing the most valuable type-strain genomes for metagenomic binning, comparative biology and taxonomic classification.</title>
        <authorList>
            <person name="Goeker M."/>
        </authorList>
    </citation>
    <scope>NUCLEOTIDE SEQUENCE [LARGE SCALE GENOMIC DNA]</scope>
    <source>
        <strain evidence="2 3">DSM 23344</strain>
    </source>
</reference>
<keyword evidence="1" id="KW-0732">Signal</keyword>
<name>A0A4V2SBP3_9GAMM</name>
<dbReference type="Proteomes" id="UP000294980">
    <property type="component" value="Unassembled WGS sequence"/>
</dbReference>
<gene>
    <name evidence="2" type="ORF">EV688_105273</name>
</gene>